<keyword evidence="3" id="KW-1185">Reference proteome</keyword>
<feature type="compositionally biased region" description="Low complexity" evidence="1">
    <location>
        <begin position="186"/>
        <end position="206"/>
    </location>
</feature>
<feature type="region of interest" description="Disordered" evidence="1">
    <location>
        <begin position="1"/>
        <end position="213"/>
    </location>
</feature>
<feature type="region of interest" description="Disordered" evidence="1">
    <location>
        <begin position="412"/>
        <end position="525"/>
    </location>
</feature>
<dbReference type="EMBL" id="JAAAIL010002468">
    <property type="protein sequence ID" value="KAG0257061.1"/>
    <property type="molecule type" value="Genomic_DNA"/>
</dbReference>
<dbReference type="AlphaFoldDB" id="A0AAD4D2J4"/>
<sequence length="788" mass="82017">MNSSSSFGFLPYQTTASQITSPGAQAHPQQQQHHHQQQQPHQQQQHPHQQTLSQQQLSHELAQELSSPPPLSLHASSLHSSTSTAASLSGSSTSPISVSSGTLLSSNVHANGGGPGSNTNNQGTGNNTTHGGSPGLVGGHNGNNSAAGSPTGVGPTAASSLGGASQHGGHPTINTAMLSSYGGMLSSPPHSSSQAQSSSNSSTPGSILTTPPHQTADLDTILATFSSQPELLKMIIASKTEEDRRWAEEARFKMMDLMLRENRGGMNLMTGYEGLLAQAATSPNATGTPGSSITTENMGGHPSTATATTTTTTSVVTTHPSSTSTIATLQTPTSSLGLSSTGKRFMDDDDFDTPSSASLTGGFRGNGALGGLGGVSIAAGGAGGGGFSGQGPDHGLARKRSVTFARDIHHGHLRSQSMSSMPSGPHSISTVTSTPLSNPSNQFGTLSMLGLTGPNTALQQHTPSSFQQYPQPPSSGPLTLQQQYQQQQPPPHQPHQAPHHQQTHQFPQHQHQTNQHLPPQFGQYPQMFSYHTTLPQLQHQNVIRRTNSLSHLSQFAQSSPHSLSGGASLLDQQRLAAGRPRNVSSSSLRTQDDSDDESDEDYSDHPVMGGMNSRPGSSLSMNNMMGGNGETSLTLEFSDLASVSGPSGLGQGGYSHHHQQQQQSSHHHQQSYGHNSTMSMTMAALGPGAITSTGLRPTSGSMSSTLSSGGGGGGNTSGGGADAGGGIGGVDQKRKRKRREMQPVNKIVDSAEPHIDQFLWKNNGNTTQKKTGCKSIYYKCSNSANGCT</sequence>
<feature type="compositionally biased region" description="Polar residues" evidence="1">
    <location>
        <begin position="614"/>
        <end position="635"/>
    </location>
</feature>
<feature type="compositionally biased region" description="Low complexity" evidence="1">
    <location>
        <begin position="117"/>
        <end position="131"/>
    </location>
</feature>
<protein>
    <submittedName>
        <fullName evidence="2">Uncharacterized protein</fullName>
    </submittedName>
</protein>
<feature type="compositionally biased region" description="Low complexity" evidence="1">
    <location>
        <begin position="301"/>
        <end position="325"/>
    </location>
</feature>
<feature type="non-terminal residue" evidence="2">
    <location>
        <position position="788"/>
    </location>
</feature>
<feature type="compositionally biased region" description="Polar residues" evidence="1">
    <location>
        <begin position="1"/>
        <end position="23"/>
    </location>
</feature>
<accession>A0AAD4D2J4</accession>
<evidence type="ECO:0000313" key="2">
    <source>
        <dbReference type="EMBL" id="KAG0257061.1"/>
    </source>
</evidence>
<feature type="region of interest" description="Disordered" evidence="1">
    <location>
        <begin position="281"/>
        <end position="327"/>
    </location>
</feature>
<feature type="compositionally biased region" description="Polar residues" evidence="1">
    <location>
        <begin position="453"/>
        <end position="462"/>
    </location>
</feature>
<feature type="compositionally biased region" description="Gly residues" evidence="1">
    <location>
        <begin position="132"/>
        <end position="141"/>
    </location>
</feature>
<feature type="compositionally biased region" description="Low complexity" evidence="1">
    <location>
        <begin position="72"/>
        <end position="103"/>
    </location>
</feature>
<feature type="compositionally biased region" description="Low complexity" evidence="1">
    <location>
        <begin position="24"/>
        <end position="59"/>
    </location>
</feature>
<dbReference type="Proteomes" id="UP001194580">
    <property type="component" value="Unassembled WGS sequence"/>
</dbReference>
<organism evidence="2 3">
    <name type="scientific">Linnemannia exigua</name>
    <dbReference type="NCBI Taxonomy" id="604196"/>
    <lineage>
        <taxon>Eukaryota</taxon>
        <taxon>Fungi</taxon>
        <taxon>Fungi incertae sedis</taxon>
        <taxon>Mucoromycota</taxon>
        <taxon>Mortierellomycotina</taxon>
        <taxon>Mortierellomycetes</taxon>
        <taxon>Mortierellales</taxon>
        <taxon>Mortierellaceae</taxon>
        <taxon>Linnemannia</taxon>
    </lineage>
</organism>
<gene>
    <name evidence="2" type="ORF">BGZ95_005333</name>
</gene>
<feature type="region of interest" description="Disordered" evidence="1">
    <location>
        <begin position="574"/>
        <end position="675"/>
    </location>
</feature>
<feature type="compositionally biased region" description="Acidic residues" evidence="1">
    <location>
        <begin position="593"/>
        <end position="602"/>
    </location>
</feature>
<feature type="compositionally biased region" description="Basic residues" evidence="1">
    <location>
        <begin position="655"/>
        <end position="669"/>
    </location>
</feature>
<feature type="compositionally biased region" description="Polar residues" evidence="1">
    <location>
        <begin position="281"/>
        <end position="297"/>
    </location>
</feature>
<reference evidence="2" key="1">
    <citation type="journal article" date="2020" name="Fungal Divers.">
        <title>Resolving the Mortierellaceae phylogeny through synthesis of multi-gene phylogenetics and phylogenomics.</title>
        <authorList>
            <person name="Vandepol N."/>
            <person name="Liber J."/>
            <person name="Desiro A."/>
            <person name="Na H."/>
            <person name="Kennedy M."/>
            <person name="Barry K."/>
            <person name="Grigoriev I.V."/>
            <person name="Miller A.N."/>
            <person name="O'Donnell K."/>
            <person name="Stajich J.E."/>
            <person name="Bonito G."/>
        </authorList>
    </citation>
    <scope>NUCLEOTIDE SEQUENCE</scope>
    <source>
        <strain evidence="2">NRRL 28262</strain>
    </source>
</reference>
<comment type="caution">
    <text evidence="2">The sequence shown here is derived from an EMBL/GenBank/DDBJ whole genome shotgun (WGS) entry which is preliminary data.</text>
</comment>
<proteinExistence type="predicted"/>
<evidence type="ECO:0000256" key="1">
    <source>
        <dbReference type="SAM" id="MobiDB-lite"/>
    </source>
</evidence>
<feature type="compositionally biased region" description="Low complexity" evidence="1">
    <location>
        <begin position="503"/>
        <end position="516"/>
    </location>
</feature>
<name>A0AAD4D2J4_9FUNG</name>
<feature type="region of interest" description="Disordered" evidence="1">
    <location>
        <begin position="688"/>
        <end position="741"/>
    </location>
</feature>
<feature type="compositionally biased region" description="Gly residues" evidence="1">
    <location>
        <begin position="708"/>
        <end position="729"/>
    </location>
</feature>
<feature type="compositionally biased region" description="Polar residues" evidence="1">
    <location>
        <begin position="414"/>
        <end position="445"/>
    </location>
</feature>
<evidence type="ECO:0000313" key="3">
    <source>
        <dbReference type="Proteomes" id="UP001194580"/>
    </source>
</evidence>